<dbReference type="PANTHER" id="PTHR11214">
    <property type="entry name" value="BETA-1,3-N-ACETYLGLUCOSAMINYLTRANSFERASE"/>
    <property type="match status" value="1"/>
</dbReference>
<evidence type="ECO:0000256" key="6">
    <source>
        <dbReference type="ARBA" id="ARBA00022968"/>
    </source>
</evidence>
<evidence type="ECO:0000256" key="10">
    <source>
        <dbReference type="RuleBase" id="RU363063"/>
    </source>
</evidence>
<dbReference type="HOGENOM" id="CLU_933895_0_0_1"/>
<keyword evidence="7 10" id="KW-1133">Transmembrane helix</keyword>
<dbReference type="OrthoDB" id="414175at2759"/>
<name>Q5K9Z9_CRYD1</name>
<evidence type="ECO:0000256" key="5">
    <source>
        <dbReference type="ARBA" id="ARBA00022692"/>
    </source>
</evidence>
<dbReference type="InParanoid" id="Q5K9Z9"/>
<keyword evidence="5 10" id="KW-0812">Transmembrane</keyword>
<dbReference type="EC" id="2.4.1.-" evidence="10"/>
<dbReference type="GO" id="GO:0051072">
    <property type="term" value="P:4,6-pyruvylated galactose residue biosynthetic process"/>
    <property type="evidence" value="ECO:0000318"/>
    <property type="project" value="GO_Central"/>
</dbReference>
<organism evidence="12 13">
    <name type="scientific">Cryptococcus deneoformans (strain JEC21 / ATCC MYA-565)</name>
    <name type="common">Cryptococcus neoformans var. neoformans serotype D</name>
    <dbReference type="NCBI Taxonomy" id="214684"/>
    <lineage>
        <taxon>Eukaryota</taxon>
        <taxon>Fungi</taxon>
        <taxon>Dikarya</taxon>
        <taxon>Basidiomycota</taxon>
        <taxon>Agaricomycotina</taxon>
        <taxon>Tremellomycetes</taxon>
        <taxon>Tremellales</taxon>
        <taxon>Cryptococcaceae</taxon>
        <taxon>Cryptococcus</taxon>
        <taxon>Cryptococcus neoformans species complex</taxon>
    </lineage>
</organism>
<keyword evidence="4" id="KW-0808">Transferase</keyword>
<evidence type="ECO:0000313" key="13">
    <source>
        <dbReference type="Proteomes" id="UP000002149"/>
    </source>
</evidence>
<evidence type="ECO:0000256" key="11">
    <source>
        <dbReference type="SAM" id="MobiDB-lite"/>
    </source>
</evidence>
<feature type="compositionally biased region" description="Basic and acidic residues" evidence="11">
    <location>
        <begin position="354"/>
        <end position="374"/>
    </location>
</feature>
<dbReference type="VEuPathDB" id="FungiDB:CNK00120"/>
<dbReference type="InterPro" id="IPR002659">
    <property type="entry name" value="Glyco_trans_31"/>
</dbReference>
<evidence type="ECO:0000256" key="1">
    <source>
        <dbReference type="ARBA" id="ARBA00004323"/>
    </source>
</evidence>
<comment type="similarity">
    <text evidence="2 10">Belongs to the glycosyltransferase 31 family.</text>
</comment>
<dbReference type="Proteomes" id="UP000002149">
    <property type="component" value="Chromosome 11"/>
</dbReference>
<evidence type="ECO:0000256" key="8">
    <source>
        <dbReference type="ARBA" id="ARBA00023034"/>
    </source>
</evidence>
<dbReference type="EMBL" id="AE017351">
    <property type="protein sequence ID" value="AAW46263.2"/>
    <property type="molecule type" value="Genomic_DNA"/>
</dbReference>
<dbReference type="eggNOG" id="ENOG502RB8V">
    <property type="taxonomic scope" value="Eukaryota"/>
</dbReference>
<sequence>MLPLPTSQPKPRPSAPPRRRVLVLLPFVAAAAYLLYLFLAYCASFPPHHRYNAALHYSPPWLHPAIGRLVPRPGRPASPPRIIPGLRSARPMEEWDVPLLTGPAYAPDPSDTSHAVLTSPALLMLHVFSTPTPESRARRALIRSTASPLRAVPPQHRHLVELKFILGRPTPIVGSSSASPLWNGTEEQMVDAEDRMYGDLVRLEGLEDGENRDKGKTWEWIRWVGSRERAGWWVMKCDDDTLPILSNLLPILLANPPTIPSYIGTSLGHWTGYHFYFEGMMYGFSWPVIKTLATAAVPAYERNAQRNEDAFMGELMFSLPFLHTPSSGCLPEGETVMFPRPIPRPGVVAGEGEGAEHNDVEEGNSKNEKQKDDTNYSLPPPNPDPCTGLFRLDLGRRLGDYHHAQGQGLVTGNMGDIVGLHGLKNDEDYVKVYNQFRTRLEGERKWEWAVPDALSV</sequence>
<protein>
    <recommendedName>
        <fullName evidence="10">Hexosyltransferase</fullName>
        <ecNumber evidence="10">2.4.1.-</ecNumber>
    </recommendedName>
</protein>
<gene>
    <name evidence="12" type="ordered locus">CNK00120</name>
</gene>
<keyword evidence="9 10" id="KW-0472">Membrane</keyword>
<evidence type="ECO:0000256" key="4">
    <source>
        <dbReference type="ARBA" id="ARBA00022679"/>
    </source>
</evidence>
<dbReference type="PANTHER" id="PTHR11214:SF351">
    <property type="entry name" value="BETA-1,3-GALACTOSYLTRANSFERASE PVG3"/>
    <property type="match status" value="1"/>
</dbReference>
<proteinExistence type="inferred from homology"/>
<evidence type="ECO:0000313" key="12">
    <source>
        <dbReference type="EMBL" id="AAW46263.2"/>
    </source>
</evidence>
<keyword evidence="8 10" id="KW-0333">Golgi apparatus</keyword>
<keyword evidence="6 10" id="KW-0735">Signal-anchor</keyword>
<keyword evidence="13" id="KW-1185">Reference proteome</keyword>
<evidence type="ECO:0000256" key="3">
    <source>
        <dbReference type="ARBA" id="ARBA00022676"/>
    </source>
</evidence>
<dbReference type="RefSeq" id="XP_024513764.1">
    <property type="nucleotide sequence ID" value="XM_024658014.1"/>
</dbReference>
<evidence type="ECO:0000256" key="7">
    <source>
        <dbReference type="ARBA" id="ARBA00022989"/>
    </source>
</evidence>
<keyword evidence="3 10" id="KW-0328">Glycosyltransferase</keyword>
<feature type="region of interest" description="Disordered" evidence="11">
    <location>
        <begin position="344"/>
        <end position="385"/>
    </location>
</feature>
<accession>Q5K9Z9</accession>
<dbReference type="GO" id="GO:0016758">
    <property type="term" value="F:hexosyltransferase activity"/>
    <property type="evidence" value="ECO:0007669"/>
    <property type="project" value="InterPro"/>
</dbReference>
<dbReference type="Gene3D" id="3.90.550.50">
    <property type="match status" value="1"/>
</dbReference>
<dbReference type="GO" id="GO:0000139">
    <property type="term" value="C:Golgi membrane"/>
    <property type="evidence" value="ECO:0007669"/>
    <property type="project" value="UniProtKB-SubCell"/>
</dbReference>
<dbReference type="PaxDb" id="214684-Q5K9Z9"/>
<evidence type="ECO:0000256" key="9">
    <source>
        <dbReference type="ARBA" id="ARBA00023136"/>
    </source>
</evidence>
<dbReference type="GeneID" id="3254686"/>
<comment type="subcellular location">
    <subcellularLocation>
        <location evidence="1 10">Golgi apparatus membrane</location>
        <topology evidence="1 10">Single-pass type II membrane protein</topology>
    </subcellularLocation>
</comment>
<dbReference type="AlphaFoldDB" id="Q5K9Z9"/>
<reference evidence="12 13" key="1">
    <citation type="journal article" date="2005" name="Science">
        <title>The genome of the basidiomycetous yeast and human pathogen Cryptococcus neoformans.</title>
        <authorList>
            <person name="Loftus B.J."/>
            <person name="Fung E."/>
            <person name="Roncaglia P."/>
            <person name="Rowley D."/>
            <person name="Amedeo P."/>
            <person name="Bruno D."/>
            <person name="Vamathevan J."/>
            <person name="Miranda M."/>
            <person name="Anderson I.J."/>
            <person name="Fraser J.A."/>
            <person name="Allen J.E."/>
            <person name="Bosdet I.E."/>
            <person name="Brent M.R."/>
            <person name="Chiu R."/>
            <person name="Doering T.L."/>
            <person name="Donlin M.J."/>
            <person name="D'Souza C.A."/>
            <person name="Fox D.S."/>
            <person name="Grinberg V."/>
            <person name="Fu J."/>
            <person name="Fukushima M."/>
            <person name="Haas B.J."/>
            <person name="Huang J.C."/>
            <person name="Janbon G."/>
            <person name="Jones S.J."/>
            <person name="Koo H.L."/>
            <person name="Krzywinski M.I."/>
            <person name="Kwon-Chung J.K."/>
            <person name="Lengeler K.B."/>
            <person name="Maiti R."/>
            <person name="Marra M.A."/>
            <person name="Marra R.E."/>
            <person name="Mathewson C.A."/>
            <person name="Mitchell T.G."/>
            <person name="Pertea M."/>
            <person name="Riggs F.R."/>
            <person name="Salzberg S.L."/>
            <person name="Schein J.E."/>
            <person name="Shvartsbeyn A."/>
            <person name="Shin H."/>
            <person name="Shumway M."/>
            <person name="Specht C.A."/>
            <person name="Suh B.B."/>
            <person name="Tenney A."/>
            <person name="Utterback T.R."/>
            <person name="Wickes B.L."/>
            <person name="Wortman J.R."/>
            <person name="Wye N.H."/>
            <person name="Kronstad J.W."/>
            <person name="Lodge J.K."/>
            <person name="Heitman J."/>
            <person name="Davis R.W."/>
            <person name="Fraser C.M."/>
            <person name="Hyman R.W."/>
        </authorList>
    </citation>
    <scope>NUCLEOTIDE SEQUENCE [LARGE SCALE GENOMIC DNA]</scope>
    <source>
        <strain evidence="13">JEC21 / ATCC MYA-565</strain>
    </source>
</reference>
<feature type="transmembrane region" description="Helical" evidence="10">
    <location>
        <begin position="21"/>
        <end position="41"/>
    </location>
</feature>
<evidence type="ECO:0000256" key="2">
    <source>
        <dbReference type="ARBA" id="ARBA00008661"/>
    </source>
</evidence>
<dbReference type="KEGG" id="cne:CNK00120"/>